<keyword evidence="1" id="KW-0614">Plasmid</keyword>
<reference evidence="1 2" key="1">
    <citation type="submission" date="2018-02" db="EMBL/GenBank/DDBJ databases">
        <title>Acetobacter orientalis genome.</title>
        <authorList>
            <person name="Nakashima N."/>
            <person name="Tamura T."/>
        </authorList>
    </citation>
    <scope>NUCLEOTIDE SEQUENCE [LARGE SCALE GENOMIC DNA]</scope>
    <source>
        <strain evidence="1 2">FAN1</strain>
        <plasmid evidence="2">paof1 fan1 dna</plasmid>
    </source>
</reference>
<name>A0A2Z5ZN53_9PROT</name>
<protein>
    <submittedName>
        <fullName evidence="1">Uncharacterized protein</fullName>
    </submittedName>
</protein>
<proteinExistence type="predicted"/>
<dbReference type="AlphaFoldDB" id="A0A2Z5ZN53"/>
<dbReference type="KEGG" id="aot:AcetOri_orf00295p"/>
<dbReference type="EMBL" id="AP018516">
    <property type="protein sequence ID" value="BBC81899.1"/>
    <property type="molecule type" value="Genomic_DNA"/>
</dbReference>
<geneLocation type="plasmid" evidence="2">
    <name>paof1 fan1 dna</name>
</geneLocation>
<dbReference type="Proteomes" id="UP000270034">
    <property type="component" value="Plasmid pAOF1"/>
</dbReference>
<organism evidence="1 2">
    <name type="scientific">Acetobacter orientalis</name>
    <dbReference type="NCBI Taxonomy" id="146474"/>
    <lineage>
        <taxon>Bacteria</taxon>
        <taxon>Pseudomonadati</taxon>
        <taxon>Pseudomonadota</taxon>
        <taxon>Alphaproteobacteria</taxon>
        <taxon>Acetobacterales</taxon>
        <taxon>Acetobacteraceae</taxon>
        <taxon>Acetobacter</taxon>
    </lineage>
</organism>
<sequence>MARTPRPIMAKRLLRGVTETAPDSAGGGFCWLVSLLHDTRI</sequence>
<evidence type="ECO:0000313" key="1">
    <source>
        <dbReference type="EMBL" id="BBC81899.1"/>
    </source>
</evidence>
<accession>A0A2Z5ZN53</accession>
<gene>
    <name evidence="1" type="ORF">AcetOrient_orf00295p</name>
</gene>
<evidence type="ECO:0000313" key="2">
    <source>
        <dbReference type="Proteomes" id="UP000270034"/>
    </source>
</evidence>